<dbReference type="AlphaFoldDB" id="A0A9P8UMR5"/>
<dbReference type="RefSeq" id="XP_045959087.1">
    <property type="nucleotide sequence ID" value="XM_046102880.1"/>
</dbReference>
<evidence type="ECO:0000313" key="2">
    <source>
        <dbReference type="EMBL" id="KAH6654817.1"/>
    </source>
</evidence>
<proteinExistence type="predicted"/>
<reference evidence="2" key="1">
    <citation type="journal article" date="2021" name="Nat. Commun.">
        <title>Genetic determinants of endophytism in the Arabidopsis root mycobiome.</title>
        <authorList>
            <person name="Mesny F."/>
            <person name="Miyauchi S."/>
            <person name="Thiergart T."/>
            <person name="Pickel B."/>
            <person name="Atanasova L."/>
            <person name="Karlsson M."/>
            <person name="Huettel B."/>
            <person name="Barry K.W."/>
            <person name="Haridas S."/>
            <person name="Chen C."/>
            <person name="Bauer D."/>
            <person name="Andreopoulos W."/>
            <person name="Pangilinan J."/>
            <person name="LaButti K."/>
            <person name="Riley R."/>
            <person name="Lipzen A."/>
            <person name="Clum A."/>
            <person name="Drula E."/>
            <person name="Henrissat B."/>
            <person name="Kohler A."/>
            <person name="Grigoriev I.V."/>
            <person name="Martin F.M."/>
            <person name="Hacquard S."/>
        </authorList>
    </citation>
    <scope>NUCLEOTIDE SEQUENCE</scope>
    <source>
        <strain evidence="2">MPI-SDFR-AT-0073</strain>
    </source>
</reference>
<comment type="caution">
    <text evidence="2">The sequence shown here is derived from an EMBL/GenBank/DDBJ whole genome shotgun (WGS) entry which is preliminary data.</text>
</comment>
<name>A0A9P8UMR5_9PEZI</name>
<evidence type="ECO:0008006" key="4">
    <source>
        <dbReference type="Google" id="ProtNLM"/>
    </source>
</evidence>
<dbReference type="Proteomes" id="UP000758603">
    <property type="component" value="Unassembled WGS sequence"/>
</dbReference>
<feature type="signal peptide" evidence="1">
    <location>
        <begin position="1"/>
        <end position="28"/>
    </location>
</feature>
<organism evidence="2 3">
    <name type="scientific">Truncatella angustata</name>
    <dbReference type="NCBI Taxonomy" id="152316"/>
    <lineage>
        <taxon>Eukaryota</taxon>
        <taxon>Fungi</taxon>
        <taxon>Dikarya</taxon>
        <taxon>Ascomycota</taxon>
        <taxon>Pezizomycotina</taxon>
        <taxon>Sordariomycetes</taxon>
        <taxon>Xylariomycetidae</taxon>
        <taxon>Amphisphaeriales</taxon>
        <taxon>Sporocadaceae</taxon>
        <taxon>Truncatella</taxon>
    </lineage>
</organism>
<evidence type="ECO:0000313" key="3">
    <source>
        <dbReference type="Proteomes" id="UP000758603"/>
    </source>
</evidence>
<keyword evidence="3" id="KW-1185">Reference proteome</keyword>
<feature type="chain" id="PRO_5040485113" description="Secreted protein" evidence="1">
    <location>
        <begin position="29"/>
        <end position="80"/>
    </location>
</feature>
<accession>A0A9P8UMR5</accession>
<keyword evidence="1" id="KW-0732">Signal</keyword>
<protein>
    <recommendedName>
        <fullName evidence="4">Secreted protein</fullName>
    </recommendedName>
</protein>
<dbReference type="EMBL" id="JAGPXC010000004">
    <property type="protein sequence ID" value="KAH6654817.1"/>
    <property type="molecule type" value="Genomic_DNA"/>
</dbReference>
<dbReference type="GeneID" id="70131772"/>
<evidence type="ECO:0000256" key="1">
    <source>
        <dbReference type="SAM" id="SignalP"/>
    </source>
</evidence>
<sequence>MWRLHIPANHRNLGLLLMIPACTRLALPGCIVACLDSCAKPGSHYSMSYWVNGFRPEKAMRSDDEGMEEQPMIAIQRAVQ</sequence>
<gene>
    <name evidence="2" type="ORF">BKA67DRAFT_566291</name>
</gene>